<evidence type="ECO:0000313" key="11">
    <source>
        <dbReference type="Proteomes" id="UP000243661"/>
    </source>
</evidence>
<keyword evidence="4 8" id="KW-0812">Transmembrane</keyword>
<comment type="subunit">
    <text evidence="8">Part of a complex composed of FtsB, FtsL and FtsQ.</text>
</comment>
<accession>A0A1C4GTK3</accession>
<evidence type="ECO:0000313" key="10">
    <source>
        <dbReference type="EMBL" id="SCC71537.1"/>
    </source>
</evidence>
<dbReference type="EMBL" id="FMBK01000004">
    <property type="protein sequence ID" value="SCC71537.1"/>
    <property type="molecule type" value="Genomic_DNA"/>
</dbReference>
<evidence type="ECO:0000256" key="5">
    <source>
        <dbReference type="ARBA" id="ARBA00022989"/>
    </source>
</evidence>
<reference evidence="10 11" key="1">
    <citation type="submission" date="2016-08" db="EMBL/GenBank/DDBJ databases">
        <authorList>
            <person name="Seilhamer J.J."/>
        </authorList>
    </citation>
    <scope>NUCLEOTIDE SEQUENCE [LARGE SCALE GENOMIC DNA]</scope>
    <source>
        <strain evidence="10 11">ANC 4874</strain>
    </source>
</reference>
<evidence type="ECO:0000256" key="8">
    <source>
        <dbReference type="HAMAP-Rule" id="MF_00910"/>
    </source>
</evidence>
<evidence type="ECO:0000256" key="1">
    <source>
        <dbReference type="ARBA" id="ARBA00004401"/>
    </source>
</evidence>
<comment type="subcellular location">
    <subcellularLocation>
        <location evidence="8">Cell inner membrane</location>
        <topology evidence="8">Single-pass type II membrane protein</topology>
    </subcellularLocation>
    <subcellularLocation>
        <location evidence="1">Cell membrane</location>
        <topology evidence="1">Single-pass type II membrane protein</topology>
    </subcellularLocation>
    <text evidence="8">Localizes to the division septum where it forms a ring structure.</text>
</comment>
<dbReference type="Pfam" id="PF04999">
    <property type="entry name" value="FtsL"/>
    <property type="match status" value="1"/>
</dbReference>
<name>A0A1C4GTK3_9GAMM</name>
<evidence type="ECO:0000256" key="3">
    <source>
        <dbReference type="ARBA" id="ARBA00022618"/>
    </source>
</evidence>
<keyword evidence="2 8" id="KW-1003">Cell membrane</keyword>
<evidence type="ECO:0000256" key="7">
    <source>
        <dbReference type="ARBA" id="ARBA00023306"/>
    </source>
</evidence>
<dbReference type="OrthoDB" id="5298556at2"/>
<dbReference type="GO" id="GO:0043093">
    <property type="term" value="P:FtsZ-dependent cytokinesis"/>
    <property type="evidence" value="ECO:0007669"/>
    <property type="project" value="UniProtKB-UniRule"/>
</dbReference>
<evidence type="ECO:0000256" key="4">
    <source>
        <dbReference type="ARBA" id="ARBA00022692"/>
    </source>
</evidence>
<organism evidence="10 11">
    <name type="scientific">Acinetobacter albensis</name>
    <dbReference type="NCBI Taxonomy" id="1673609"/>
    <lineage>
        <taxon>Bacteria</taxon>
        <taxon>Pseudomonadati</taxon>
        <taxon>Pseudomonadota</taxon>
        <taxon>Gammaproteobacteria</taxon>
        <taxon>Moraxellales</taxon>
        <taxon>Moraxellaceae</taxon>
        <taxon>Acinetobacter</taxon>
    </lineage>
</organism>
<dbReference type="HAMAP" id="MF_00910">
    <property type="entry name" value="FtsL"/>
    <property type="match status" value="1"/>
</dbReference>
<dbReference type="Proteomes" id="UP000243661">
    <property type="component" value="Unassembled WGS sequence"/>
</dbReference>
<dbReference type="AlphaFoldDB" id="A0A1C4GTK3"/>
<protein>
    <recommendedName>
        <fullName evidence="8 9">Cell division protein FtsL</fullName>
    </recommendedName>
</protein>
<keyword evidence="3 8" id="KW-0132">Cell division</keyword>
<keyword evidence="7 8" id="KW-0131">Cell cycle</keyword>
<keyword evidence="6 8" id="KW-0472">Membrane</keyword>
<keyword evidence="5 8" id="KW-1133">Transmembrane helix</keyword>
<comment type="function">
    <text evidence="8">Essential cell division protein. May link together the upstream cell division proteins, which are predominantly cytoplasmic, with the downstream cell division proteins, which are predominantly periplasmic.</text>
</comment>
<dbReference type="GO" id="GO:0005886">
    <property type="term" value="C:plasma membrane"/>
    <property type="evidence" value="ECO:0007669"/>
    <property type="project" value="UniProtKB-SubCell"/>
</dbReference>
<dbReference type="GO" id="GO:0032153">
    <property type="term" value="C:cell division site"/>
    <property type="evidence" value="ECO:0007669"/>
    <property type="project" value="UniProtKB-UniRule"/>
</dbReference>
<dbReference type="PANTHER" id="PTHR37479:SF1">
    <property type="entry name" value="CELL DIVISION PROTEIN FTSL"/>
    <property type="match status" value="1"/>
</dbReference>
<dbReference type="NCBIfam" id="TIGR02209">
    <property type="entry name" value="ftsL_broad"/>
    <property type="match status" value="1"/>
</dbReference>
<evidence type="ECO:0000256" key="9">
    <source>
        <dbReference type="NCBIfam" id="TIGR02209"/>
    </source>
</evidence>
<dbReference type="PANTHER" id="PTHR37479">
    <property type="entry name" value="CELL DIVISION PROTEIN FTSL"/>
    <property type="match status" value="1"/>
</dbReference>
<gene>
    <name evidence="8" type="primary">ftsL</name>
    <name evidence="10" type="ORF">GA0116959_104168</name>
</gene>
<proteinExistence type="inferred from homology"/>
<feature type="transmembrane region" description="Helical" evidence="8">
    <location>
        <begin position="18"/>
        <end position="40"/>
    </location>
</feature>
<keyword evidence="8" id="KW-0997">Cell inner membrane</keyword>
<evidence type="ECO:0000256" key="2">
    <source>
        <dbReference type="ARBA" id="ARBA00022475"/>
    </source>
</evidence>
<sequence length="110" mass="12599">MKTEVVAKKTEKKAMKKIITYIVLLILVFVSAIMVVFQVFEYRHDYRELSSFTREKDDLNAEWGRLLIEQQTFGATAQIGTRAVTQLRMYSPPAGQTVVISLPITSEDKK</sequence>
<comment type="similarity">
    <text evidence="8">Belongs to the FtsL family.</text>
</comment>
<evidence type="ECO:0000256" key="6">
    <source>
        <dbReference type="ARBA" id="ARBA00023136"/>
    </source>
</evidence>
<dbReference type="InterPro" id="IPR011922">
    <property type="entry name" value="Cell_div_FtsL"/>
</dbReference>
<dbReference type="RefSeq" id="WP_053579410.1">
    <property type="nucleotide sequence ID" value="NZ_FMBK01000004.1"/>
</dbReference>